<dbReference type="AlphaFoldDB" id="A0A381PPE7"/>
<gene>
    <name evidence="1" type="ORF">METZ01_LOCUS21338</name>
</gene>
<protein>
    <submittedName>
        <fullName evidence="1">Uncharacterized protein</fullName>
    </submittedName>
</protein>
<organism evidence="1">
    <name type="scientific">marine metagenome</name>
    <dbReference type="NCBI Taxonomy" id="408172"/>
    <lineage>
        <taxon>unclassified sequences</taxon>
        <taxon>metagenomes</taxon>
        <taxon>ecological metagenomes</taxon>
    </lineage>
</organism>
<sequence>MSFWRGSERLSPHESDLRMLARPRAVSHRFVQTWQPLFSRPLGAVTCRFRWQVSLVADSYLSRPPVRLGLRPEKPVFLCPEALPLSQPESFACLASIASLKLSGSFEILDGFGFFADLGFFVRATPKSYDADEGVSGIAAASTRAFQNFS</sequence>
<evidence type="ECO:0000313" key="1">
    <source>
        <dbReference type="EMBL" id="SUZ68484.1"/>
    </source>
</evidence>
<proteinExistence type="predicted"/>
<reference evidence="1" key="1">
    <citation type="submission" date="2018-05" db="EMBL/GenBank/DDBJ databases">
        <authorList>
            <person name="Lanie J.A."/>
            <person name="Ng W.-L."/>
            <person name="Kazmierczak K.M."/>
            <person name="Andrzejewski T.M."/>
            <person name="Davidsen T.M."/>
            <person name="Wayne K.J."/>
            <person name="Tettelin H."/>
            <person name="Glass J.I."/>
            <person name="Rusch D."/>
            <person name="Podicherti R."/>
            <person name="Tsui H.-C.T."/>
            <person name="Winkler M.E."/>
        </authorList>
    </citation>
    <scope>NUCLEOTIDE SEQUENCE</scope>
</reference>
<dbReference type="EMBL" id="UINC01001039">
    <property type="protein sequence ID" value="SUZ68484.1"/>
    <property type="molecule type" value="Genomic_DNA"/>
</dbReference>
<name>A0A381PPE7_9ZZZZ</name>
<accession>A0A381PPE7</accession>